<evidence type="ECO:0000256" key="5">
    <source>
        <dbReference type="ARBA" id="ARBA00023002"/>
    </source>
</evidence>
<name>X6NPL6_RETFI</name>
<dbReference type="PANTHER" id="PTHR43673">
    <property type="entry name" value="NAD(P)H NITROREDUCTASE YDGI-RELATED"/>
    <property type="match status" value="1"/>
</dbReference>
<feature type="domain" description="Nitroreductase" evidence="7">
    <location>
        <begin position="167"/>
        <end position="229"/>
    </location>
</feature>
<dbReference type="GO" id="GO:0016491">
    <property type="term" value="F:oxidoreductase activity"/>
    <property type="evidence" value="ECO:0007669"/>
    <property type="project" value="UniProtKB-KW"/>
</dbReference>
<keyword evidence="5" id="KW-0560">Oxidoreductase</keyword>
<evidence type="ECO:0000313" key="9">
    <source>
        <dbReference type="Proteomes" id="UP000023152"/>
    </source>
</evidence>
<keyword evidence="3" id="KW-0285">Flavoprotein</keyword>
<feature type="transmembrane region" description="Helical" evidence="6">
    <location>
        <begin position="144"/>
        <end position="166"/>
    </location>
</feature>
<dbReference type="Gene3D" id="3.40.109.10">
    <property type="entry name" value="NADH Oxidase"/>
    <property type="match status" value="1"/>
</dbReference>
<keyword evidence="6" id="KW-1133">Transmembrane helix</keyword>
<sequence>MISQAVASRNSTRHFLPRKVPQSLILEILDKAKCAPSGGNLQPWNVYIVIDETRDMLVKYIEEYLSKGKLPTGSEYHIYPPTIKKMPVYEKRREDCNNKMYGLLGIARNDRMAKLQHVNKNWTFFGAPLGDCFLLFHMHMQYNVYLFVTLKLVCNWTAILGLIFTIDKQMQVGQFADLGIFMQTIMLLCHEYGLNTCSQESWALFSGVLKQLLNIPDNELVFCGMSIGYADPDKPVNSLKTDRASLKEFVFIPTAQQIQQNITKMKSTPSKL</sequence>
<dbReference type="EMBL" id="ASPP01006953">
    <property type="protein sequence ID" value="ETO27941.1"/>
    <property type="molecule type" value="Genomic_DNA"/>
</dbReference>
<dbReference type="PANTHER" id="PTHR43673:SF2">
    <property type="entry name" value="NITROREDUCTASE"/>
    <property type="match status" value="1"/>
</dbReference>
<organism evidence="8 9">
    <name type="scientific">Reticulomyxa filosa</name>
    <dbReference type="NCBI Taxonomy" id="46433"/>
    <lineage>
        <taxon>Eukaryota</taxon>
        <taxon>Sar</taxon>
        <taxon>Rhizaria</taxon>
        <taxon>Retaria</taxon>
        <taxon>Foraminifera</taxon>
        <taxon>Monothalamids</taxon>
        <taxon>Reticulomyxidae</taxon>
        <taxon>Reticulomyxa</taxon>
    </lineage>
</organism>
<keyword evidence="9" id="KW-1185">Reference proteome</keyword>
<dbReference type="Pfam" id="PF00881">
    <property type="entry name" value="Nitroreductase"/>
    <property type="match status" value="2"/>
</dbReference>
<proteinExistence type="inferred from homology"/>
<evidence type="ECO:0000256" key="4">
    <source>
        <dbReference type="ARBA" id="ARBA00022643"/>
    </source>
</evidence>
<keyword evidence="6" id="KW-0472">Membrane</keyword>
<protein>
    <submittedName>
        <fullName evidence="8">Nitroreductase</fullName>
    </submittedName>
</protein>
<dbReference type="OMA" id="FCYIDRD"/>
<evidence type="ECO:0000256" key="3">
    <source>
        <dbReference type="ARBA" id="ARBA00022630"/>
    </source>
</evidence>
<keyword evidence="6" id="KW-0812">Transmembrane</keyword>
<reference evidence="8 9" key="1">
    <citation type="journal article" date="2013" name="Curr. Biol.">
        <title>The Genome of the Foraminiferan Reticulomyxa filosa.</title>
        <authorList>
            <person name="Glockner G."/>
            <person name="Hulsmann N."/>
            <person name="Schleicher M."/>
            <person name="Noegel A.A."/>
            <person name="Eichinger L."/>
            <person name="Gallinger C."/>
            <person name="Pawlowski J."/>
            <person name="Sierra R."/>
            <person name="Euteneuer U."/>
            <person name="Pillet L."/>
            <person name="Moustafa A."/>
            <person name="Platzer M."/>
            <person name="Groth M."/>
            <person name="Szafranski K."/>
            <person name="Schliwa M."/>
        </authorList>
    </citation>
    <scope>NUCLEOTIDE SEQUENCE [LARGE SCALE GENOMIC DNA]</scope>
</reference>
<dbReference type="CDD" id="cd02136">
    <property type="entry name" value="PnbA_NfnB-like"/>
    <property type="match status" value="1"/>
</dbReference>
<evidence type="ECO:0000259" key="7">
    <source>
        <dbReference type="Pfam" id="PF00881"/>
    </source>
</evidence>
<comment type="similarity">
    <text evidence="2">Belongs to the nitroreductase family.</text>
</comment>
<dbReference type="InterPro" id="IPR000415">
    <property type="entry name" value="Nitroreductase-like"/>
</dbReference>
<evidence type="ECO:0000313" key="8">
    <source>
        <dbReference type="EMBL" id="ETO27941.1"/>
    </source>
</evidence>
<dbReference type="InterPro" id="IPR029479">
    <property type="entry name" value="Nitroreductase"/>
</dbReference>
<accession>X6NPL6</accession>
<keyword evidence="4" id="KW-0288">FMN</keyword>
<dbReference type="OrthoDB" id="41362at2759"/>
<evidence type="ECO:0000256" key="1">
    <source>
        <dbReference type="ARBA" id="ARBA00001917"/>
    </source>
</evidence>
<dbReference type="AlphaFoldDB" id="X6NPL6"/>
<feature type="domain" description="Nitroreductase" evidence="7">
    <location>
        <begin position="6"/>
        <end position="64"/>
    </location>
</feature>
<comment type="caution">
    <text evidence="8">The sequence shown here is derived from an EMBL/GenBank/DDBJ whole genome shotgun (WGS) entry which is preliminary data.</text>
</comment>
<evidence type="ECO:0000256" key="6">
    <source>
        <dbReference type="SAM" id="Phobius"/>
    </source>
</evidence>
<dbReference type="Proteomes" id="UP000023152">
    <property type="component" value="Unassembled WGS sequence"/>
</dbReference>
<dbReference type="SUPFAM" id="SSF55469">
    <property type="entry name" value="FMN-dependent nitroreductase-like"/>
    <property type="match status" value="1"/>
</dbReference>
<evidence type="ECO:0000256" key="2">
    <source>
        <dbReference type="ARBA" id="ARBA00007118"/>
    </source>
</evidence>
<gene>
    <name evidence="8" type="ORF">RFI_09190</name>
</gene>
<comment type="cofactor">
    <cofactor evidence="1">
        <name>FMN</name>
        <dbReference type="ChEBI" id="CHEBI:58210"/>
    </cofactor>
</comment>